<dbReference type="SUPFAM" id="SSF51735">
    <property type="entry name" value="NAD(P)-binding Rossmann-fold domains"/>
    <property type="match status" value="1"/>
</dbReference>
<keyword evidence="3" id="KW-1185">Reference proteome</keyword>
<dbReference type="GO" id="GO:0016616">
    <property type="term" value="F:oxidoreductase activity, acting on the CH-OH group of donors, NAD or NADP as acceptor"/>
    <property type="evidence" value="ECO:0007669"/>
    <property type="project" value="TreeGrafter"/>
</dbReference>
<dbReference type="EMBL" id="PHIG01000025">
    <property type="protein sequence ID" value="PJK30594.1"/>
    <property type="molecule type" value="Genomic_DNA"/>
</dbReference>
<dbReference type="AlphaFoldDB" id="A0A2M9G4G8"/>
<evidence type="ECO:0000256" key="1">
    <source>
        <dbReference type="ARBA" id="ARBA00006484"/>
    </source>
</evidence>
<dbReference type="RefSeq" id="WP_109792694.1">
    <property type="nucleotide sequence ID" value="NZ_PHIG01000025.1"/>
</dbReference>
<name>A0A2M9G4G8_9PROT</name>
<dbReference type="InterPro" id="IPR002347">
    <property type="entry name" value="SDR_fam"/>
</dbReference>
<dbReference type="OrthoDB" id="9797020at2"/>
<dbReference type="InterPro" id="IPR036291">
    <property type="entry name" value="NAD(P)-bd_dom_sf"/>
</dbReference>
<dbReference type="PRINTS" id="PR00080">
    <property type="entry name" value="SDRFAMILY"/>
</dbReference>
<reference evidence="2 3" key="1">
    <citation type="submission" date="2017-11" db="EMBL/GenBank/DDBJ databases">
        <title>Draft genome sequence of Rhizobiales bacterium SY3-13.</title>
        <authorList>
            <person name="Sun C."/>
        </authorList>
    </citation>
    <scope>NUCLEOTIDE SEQUENCE [LARGE SCALE GENOMIC DNA]</scope>
    <source>
        <strain evidence="2 3">SY3-13</strain>
    </source>
</reference>
<protein>
    <recommendedName>
        <fullName evidence="4">3-beta hydroxysteroid dehydrogenase</fullName>
    </recommendedName>
</protein>
<dbReference type="PANTHER" id="PTHR42760">
    <property type="entry name" value="SHORT-CHAIN DEHYDROGENASES/REDUCTASES FAMILY MEMBER"/>
    <property type="match status" value="1"/>
</dbReference>
<dbReference type="NCBIfam" id="NF005559">
    <property type="entry name" value="PRK07231.1"/>
    <property type="match status" value="1"/>
</dbReference>
<evidence type="ECO:0008006" key="4">
    <source>
        <dbReference type="Google" id="ProtNLM"/>
    </source>
</evidence>
<dbReference type="PRINTS" id="PR00081">
    <property type="entry name" value="GDHRDH"/>
</dbReference>
<comment type="similarity">
    <text evidence="1">Belongs to the short-chain dehydrogenases/reductases (SDR) family.</text>
</comment>
<organism evidence="2 3">
    <name type="scientific">Minwuia thermotolerans</name>
    <dbReference type="NCBI Taxonomy" id="2056226"/>
    <lineage>
        <taxon>Bacteria</taxon>
        <taxon>Pseudomonadati</taxon>
        <taxon>Pseudomonadota</taxon>
        <taxon>Alphaproteobacteria</taxon>
        <taxon>Minwuiales</taxon>
        <taxon>Minwuiaceae</taxon>
        <taxon>Minwuia</taxon>
    </lineage>
</organism>
<dbReference type="Gene3D" id="3.40.50.720">
    <property type="entry name" value="NAD(P)-binding Rossmann-like Domain"/>
    <property type="match status" value="1"/>
</dbReference>
<accession>A0A2M9G4G8</accession>
<proteinExistence type="inferred from homology"/>
<dbReference type="Pfam" id="PF13561">
    <property type="entry name" value="adh_short_C2"/>
    <property type="match status" value="1"/>
</dbReference>
<dbReference type="PROSITE" id="PS00061">
    <property type="entry name" value="ADH_SHORT"/>
    <property type="match status" value="1"/>
</dbReference>
<evidence type="ECO:0000313" key="2">
    <source>
        <dbReference type="EMBL" id="PJK30594.1"/>
    </source>
</evidence>
<gene>
    <name evidence="2" type="ORF">CVT23_06525</name>
</gene>
<dbReference type="FunFam" id="3.40.50.720:FF:000084">
    <property type="entry name" value="Short-chain dehydrogenase reductase"/>
    <property type="match status" value="1"/>
</dbReference>
<dbReference type="InterPro" id="IPR020904">
    <property type="entry name" value="Sc_DH/Rdtase_CS"/>
</dbReference>
<sequence length="261" mass="26947">MTQEIDLSGRVALVTGAGSGIGRKAATVLAGAGAAVACTDIKAATAQETARMIEGQGGRAISLTHDVVDEDQWADAVTATLEAFGGLHIMVNNAGIELVKTIADISVDDFRRVMDINVLGVFLGIKACAGAIHDSGGGSIVNLSSVAGLIGAPRQAAYCASKGAVRLMTKATALELAGQGKKVRVNSVHPGIIETPMMQDLIDGVPPEEREARIRQMHSRHPIGRLGQPLDIANAILFLASDLSEFMTGSEVVVDGGLTAN</sequence>
<comment type="caution">
    <text evidence="2">The sequence shown here is derived from an EMBL/GenBank/DDBJ whole genome shotgun (WGS) entry which is preliminary data.</text>
</comment>
<dbReference type="Proteomes" id="UP000229498">
    <property type="component" value="Unassembled WGS sequence"/>
</dbReference>
<evidence type="ECO:0000313" key="3">
    <source>
        <dbReference type="Proteomes" id="UP000229498"/>
    </source>
</evidence>